<evidence type="ECO:0000313" key="3">
    <source>
        <dbReference type="Proteomes" id="UP000460157"/>
    </source>
</evidence>
<reference evidence="2 3" key="1">
    <citation type="submission" date="2019-12" db="EMBL/GenBank/DDBJ databases">
        <title>Nesterenkonia muleiensis sp. nov., a novel actinobacterium isolated from sap of Populus euphratica.</title>
        <authorList>
            <person name="Wang R."/>
        </authorList>
    </citation>
    <scope>NUCLEOTIDE SEQUENCE [LARGE SCALE GENOMIC DNA]</scope>
    <source>
        <strain evidence="2 3">F10</strain>
    </source>
</reference>
<dbReference type="OrthoDB" id="3239759at2"/>
<feature type="region of interest" description="Disordered" evidence="1">
    <location>
        <begin position="1"/>
        <end position="23"/>
    </location>
</feature>
<organism evidence="2 3">
    <name type="scientific">Nesterenkonia alkaliphila</name>
    <dbReference type="NCBI Taxonomy" id="1463631"/>
    <lineage>
        <taxon>Bacteria</taxon>
        <taxon>Bacillati</taxon>
        <taxon>Actinomycetota</taxon>
        <taxon>Actinomycetes</taxon>
        <taxon>Micrococcales</taxon>
        <taxon>Micrococcaceae</taxon>
        <taxon>Nesterenkonia</taxon>
    </lineage>
</organism>
<accession>A0A7K1ULV2</accession>
<dbReference type="RefSeq" id="WP_157325403.1">
    <property type="nucleotide sequence ID" value="NZ_BMFX01000013.1"/>
</dbReference>
<feature type="region of interest" description="Disordered" evidence="1">
    <location>
        <begin position="150"/>
        <end position="174"/>
    </location>
</feature>
<gene>
    <name evidence="2" type="ORF">GNZ21_14005</name>
</gene>
<sequence>MTTHTPPASNDRPQQGAEAAEDFTTSDGLRALLTRLHKSGEGAWTHDPVATELMVFAAEKYAALARKHSLDPWEAAAAAFDVMRTRAARTARDPWGVITHAVRITCIAEERGQGLLCSVHQARRAHIAAFHDPERFGDRENPLTDYHPALRVTDSYESENTPDPARDPHRRATSATAAVEEAIELVTALGWPADTARSSIDYVTAALAHAGNRRTAFESLRRDAYALAFLDLPVTSWTTLLRTLLGHPHPGYATTSIGRGILLRLVLDESGEDLLEDHDLVLSISLAAPSPGGRRR</sequence>
<evidence type="ECO:0000256" key="1">
    <source>
        <dbReference type="SAM" id="MobiDB-lite"/>
    </source>
</evidence>
<evidence type="ECO:0008006" key="4">
    <source>
        <dbReference type="Google" id="ProtNLM"/>
    </source>
</evidence>
<dbReference type="EMBL" id="WRPM01000098">
    <property type="protein sequence ID" value="MVT27449.1"/>
    <property type="molecule type" value="Genomic_DNA"/>
</dbReference>
<protein>
    <recommendedName>
        <fullName evidence="4">Serine/arginine repetitive matrix protein 2</fullName>
    </recommendedName>
</protein>
<name>A0A7K1ULV2_9MICC</name>
<dbReference type="Proteomes" id="UP000460157">
    <property type="component" value="Unassembled WGS sequence"/>
</dbReference>
<evidence type="ECO:0000313" key="2">
    <source>
        <dbReference type="EMBL" id="MVT27449.1"/>
    </source>
</evidence>
<comment type="caution">
    <text evidence="2">The sequence shown here is derived from an EMBL/GenBank/DDBJ whole genome shotgun (WGS) entry which is preliminary data.</text>
</comment>
<feature type="compositionally biased region" description="Polar residues" evidence="1">
    <location>
        <begin position="1"/>
        <end position="13"/>
    </location>
</feature>
<keyword evidence="3" id="KW-1185">Reference proteome</keyword>
<dbReference type="AlphaFoldDB" id="A0A7K1ULV2"/>
<proteinExistence type="predicted"/>